<feature type="region of interest" description="Disordered" evidence="1">
    <location>
        <begin position="60"/>
        <end position="79"/>
    </location>
</feature>
<organism evidence="2">
    <name type="scientific">Alectorobius mimon</name>
    <dbReference type="NCBI Taxonomy" id="360319"/>
    <lineage>
        <taxon>Eukaryota</taxon>
        <taxon>Metazoa</taxon>
        <taxon>Ecdysozoa</taxon>
        <taxon>Arthropoda</taxon>
        <taxon>Chelicerata</taxon>
        <taxon>Arachnida</taxon>
        <taxon>Acari</taxon>
        <taxon>Parasitiformes</taxon>
        <taxon>Ixodida</taxon>
        <taxon>Ixodoidea</taxon>
        <taxon>Argasidae</taxon>
        <taxon>Ornithodorinae</taxon>
        <taxon>Alectorobius</taxon>
    </lineage>
</organism>
<feature type="non-terminal residue" evidence="2">
    <location>
        <position position="1"/>
    </location>
</feature>
<protein>
    <submittedName>
        <fullName evidence="2">Uncharacterized protein</fullName>
    </submittedName>
</protein>
<dbReference type="EMBL" id="GEIB01000315">
    <property type="protein sequence ID" value="JAR87527.1"/>
    <property type="molecule type" value="Transcribed_RNA"/>
</dbReference>
<feature type="compositionally biased region" description="Basic and acidic residues" evidence="1">
    <location>
        <begin position="66"/>
        <end position="76"/>
    </location>
</feature>
<evidence type="ECO:0000313" key="2">
    <source>
        <dbReference type="EMBL" id="JAR87527.1"/>
    </source>
</evidence>
<dbReference type="AlphaFoldDB" id="A0A147B9T0"/>
<reference evidence="2" key="1">
    <citation type="submission" date="2016-03" db="EMBL/GenBank/DDBJ databases">
        <title>Gut transcriptome analysis on engorged females of Ornithodoros mimon (Acari: Argasidae) and phylogenetic inferences of soft ticks.</title>
        <authorList>
            <person name="Landulfo G.A."/>
            <person name="Giovanni D."/>
            <person name="Carvalho E."/>
            <person name="Junqueira-de-Azevedo I."/>
            <person name="Patane J."/>
            <person name="Mendoca R."/>
            <person name="Barros-Battesti D."/>
        </authorList>
    </citation>
    <scope>NUCLEOTIDE SEQUENCE</scope>
    <source>
        <strain evidence="2">Females</strain>
        <tissue evidence="2">Gut</tissue>
    </source>
</reference>
<accession>A0A147B9T0</accession>
<proteinExistence type="predicted"/>
<feature type="compositionally biased region" description="Polar residues" evidence="1">
    <location>
        <begin position="23"/>
        <end position="40"/>
    </location>
</feature>
<evidence type="ECO:0000256" key="1">
    <source>
        <dbReference type="SAM" id="MobiDB-lite"/>
    </source>
</evidence>
<sequence>RGTGAFQAHTAGQVSDRLRSRHQVTSAGNTASPVTGSSFTLGRPKSRRFLLASWPFCSRSGKRRSTRGDGSLDPRSVDGTIGIHCSTSARASILTSFKLPPLGSLSLPLPRTAPSKPSGPLATTFPGCCEKASIVCGASELSMPENS</sequence>
<name>A0A147B9T0_9ACAR</name>
<feature type="non-terminal residue" evidence="2">
    <location>
        <position position="147"/>
    </location>
</feature>
<feature type="region of interest" description="Disordered" evidence="1">
    <location>
        <begin position="1"/>
        <end position="42"/>
    </location>
</feature>